<dbReference type="GeneID" id="69848340"/>
<proteinExistence type="predicted"/>
<gene>
    <name evidence="1" type="ORF">PREVCOP_06762</name>
</gene>
<dbReference type="RefSeq" id="WP_006849427.1">
    <property type="nucleotide sequence ID" value="NZ_CP085932.1"/>
</dbReference>
<dbReference type="EMBL" id="ACBX02000056">
    <property type="protein sequence ID" value="EFB33792.1"/>
    <property type="molecule type" value="Genomic_DNA"/>
</dbReference>
<comment type="caution">
    <text evidence="1">The sequence shown here is derived from an EMBL/GenBank/DDBJ whole genome shotgun (WGS) entry which is preliminary data.</text>
</comment>
<accession>D1PHP2</accession>
<protein>
    <submittedName>
        <fullName evidence="1">Uncharacterized protein</fullName>
    </submittedName>
</protein>
<keyword evidence="2" id="KW-1185">Reference proteome</keyword>
<dbReference type="HOGENOM" id="CLU_2035876_0_0_10"/>
<dbReference type="STRING" id="537011.PREVCOP_06762"/>
<sequence length="121" mass="13582">MRLTDFIIDVAKDAAKDKITDKIVDTAEDKIVGAEDENEHHSFLGSLFRFVFTFVWLFVVIGIDILSFIVFTPIIGAAIEFVLFIITMITPFLNKKGSYTRYWGWLALLSAISLAGISFGI</sequence>
<evidence type="ECO:0000313" key="2">
    <source>
        <dbReference type="Proteomes" id="UP000004477"/>
    </source>
</evidence>
<organism evidence="1 2">
    <name type="scientific">Segatella copri DSM 18205</name>
    <dbReference type="NCBI Taxonomy" id="537011"/>
    <lineage>
        <taxon>Bacteria</taxon>
        <taxon>Pseudomonadati</taxon>
        <taxon>Bacteroidota</taxon>
        <taxon>Bacteroidia</taxon>
        <taxon>Bacteroidales</taxon>
        <taxon>Prevotellaceae</taxon>
        <taxon>Segatella</taxon>
    </lineage>
</organism>
<reference evidence="1" key="1">
    <citation type="submission" date="2009-11" db="EMBL/GenBank/DDBJ databases">
        <authorList>
            <person name="Weinstock G."/>
            <person name="Sodergren E."/>
            <person name="Clifton S."/>
            <person name="Fulton L."/>
            <person name="Fulton B."/>
            <person name="Courtney L."/>
            <person name="Fronick C."/>
            <person name="Harrison M."/>
            <person name="Strong C."/>
            <person name="Farmer C."/>
            <person name="Delahaunty K."/>
            <person name="Markovic C."/>
            <person name="Hall O."/>
            <person name="Minx P."/>
            <person name="Tomlinson C."/>
            <person name="Mitreva M."/>
            <person name="Nelson J."/>
            <person name="Hou S."/>
            <person name="Wollam A."/>
            <person name="Pepin K.H."/>
            <person name="Johnson M."/>
            <person name="Bhonagiri V."/>
            <person name="Nash W.E."/>
            <person name="Warren W."/>
            <person name="Chinwalla A."/>
            <person name="Mardis E.R."/>
            <person name="Wilson R.K."/>
        </authorList>
    </citation>
    <scope>NUCLEOTIDE SEQUENCE [LARGE SCALE GENOMIC DNA]</scope>
    <source>
        <strain evidence="1">DSM 18205</strain>
    </source>
</reference>
<dbReference type="AlphaFoldDB" id="D1PHP2"/>
<name>D1PHP2_9BACT</name>
<evidence type="ECO:0000313" key="1">
    <source>
        <dbReference type="EMBL" id="EFB33792.1"/>
    </source>
</evidence>
<dbReference type="PaxDb" id="537011-PREVCOP_06762"/>
<dbReference type="Proteomes" id="UP000004477">
    <property type="component" value="Unassembled WGS sequence"/>
</dbReference>